<reference evidence="1 2" key="1">
    <citation type="submission" date="2016-12" db="EMBL/GenBank/DDBJ databases">
        <title>Real-Time Genomic Investigation Underlying the Public Health Response to a Shiga Toxin-Producing Escherichia Coli O26:H11 Outbreak in a Nursery.</title>
        <authorList>
            <person name="Ferdous M."/>
            <person name="Moran-Gilad J."/>
            <person name="Rossen J.W."/>
            <person name="Gdalevich M."/>
        </authorList>
    </citation>
    <scope>NUCLEOTIDE SEQUENCE [LARGE SCALE GENOMIC DNA]</scope>
    <source>
        <strain evidence="1 2">STEC 514-2</strain>
    </source>
</reference>
<accession>A0A2A2CFZ5</accession>
<gene>
    <name evidence="1" type="ORF">BTQ06_04395</name>
</gene>
<dbReference type="RefSeq" id="WP_140430109.1">
    <property type="nucleotide sequence ID" value="NZ_MRVZ01000012.1"/>
</dbReference>
<proteinExistence type="predicted"/>
<feature type="non-terminal residue" evidence="1">
    <location>
        <position position="165"/>
    </location>
</feature>
<evidence type="ECO:0000313" key="2">
    <source>
        <dbReference type="Proteomes" id="UP000218543"/>
    </source>
</evidence>
<comment type="caution">
    <text evidence="1">The sequence shown here is derived from an EMBL/GenBank/DDBJ whole genome shotgun (WGS) entry which is preliminary data.</text>
</comment>
<evidence type="ECO:0000313" key="1">
    <source>
        <dbReference type="EMBL" id="PAU25732.1"/>
    </source>
</evidence>
<sequence>MNTQALILSISSDLNDNEDGFHNQTWTEQQIREWVAEGVNLVYDKRPDLFMEQKVIPVAPCSVIQDTCDCGVIRRVLGHATKDGRLLSIMRKQGLESSLQWRGTSCRRTVGKYKPTSYALDAVTDTLYVWPEMPPHEEAYILVECASRPDPDSINENVDDGYVTA</sequence>
<dbReference type="EMBL" id="MRVZ01000012">
    <property type="protein sequence ID" value="PAU25732.1"/>
    <property type="molecule type" value="Genomic_DNA"/>
</dbReference>
<dbReference type="Proteomes" id="UP000218543">
    <property type="component" value="Unassembled WGS sequence"/>
</dbReference>
<name>A0A2A2CFZ5_ECOLX</name>
<protein>
    <submittedName>
        <fullName evidence="1">Uncharacterized protein</fullName>
    </submittedName>
</protein>
<dbReference type="AlphaFoldDB" id="A0A2A2CFZ5"/>
<organism evidence="1 2">
    <name type="scientific">Escherichia coli</name>
    <dbReference type="NCBI Taxonomy" id="562"/>
    <lineage>
        <taxon>Bacteria</taxon>
        <taxon>Pseudomonadati</taxon>
        <taxon>Pseudomonadota</taxon>
        <taxon>Gammaproteobacteria</taxon>
        <taxon>Enterobacterales</taxon>
        <taxon>Enterobacteriaceae</taxon>
        <taxon>Escherichia</taxon>
    </lineage>
</organism>